<evidence type="ECO:0000313" key="2">
    <source>
        <dbReference type="EMBL" id="MFC4788685.1"/>
    </source>
</evidence>
<dbReference type="SUPFAM" id="SSF89447">
    <property type="entry name" value="AbrB/MazE/MraZ-like"/>
    <property type="match status" value="1"/>
</dbReference>
<dbReference type="InterPro" id="IPR039052">
    <property type="entry name" value="Antitox_PemI-like"/>
</dbReference>
<accession>A0ABV9QC78</accession>
<sequence length="84" mass="8796">MHTSTLRAVGGSIALTIPQKLARALGLHAGDVVNLDAEQGRLIVAPATRCSYTLEQVLAMQGDAPLALDTDWDTMPAVGQEVAL</sequence>
<comment type="caution">
    <text evidence="2">The sequence shown here is derived from an EMBL/GenBank/DDBJ whole genome shotgun (WGS) entry which is preliminary data.</text>
</comment>
<feature type="domain" description="SpoVT-AbrB" evidence="1">
    <location>
        <begin position="7"/>
        <end position="52"/>
    </location>
</feature>
<dbReference type="InterPro" id="IPR037914">
    <property type="entry name" value="SpoVT-AbrB_sf"/>
</dbReference>
<organism evidence="2 3">
    <name type="scientific">Giesbergeria sinuosa</name>
    <dbReference type="NCBI Taxonomy" id="80883"/>
    <lineage>
        <taxon>Bacteria</taxon>
        <taxon>Pseudomonadati</taxon>
        <taxon>Pseudomonadota</taxon>
        <taxon>Betaproteobacteria</taxon>
        <taxon>Burkholderiales</taxon>
        <taxon>Comamonadaceae</taxon>
        <taxon>Giesbergeria</taxon>
    </lineage>
</organism>
<dbReference type="EMBL" id="JBHSHJ010000004">
    <property type="protein sequence ID" value="MFC4788685.1"/>
    <property type="molecule type" value="Genomic_DNA"/>
</dbReference>
<keyword evidence="2" id="KW-0238">DNA-binding</keyword>
<proteinExistence type="predicted"/>
<dbReference type="Gene3D" id="2.10.260.10">
    <property type="match status" value="1"/>
</dbReference>
<protein>
    <submittedName>
        <fullName evidence="2">AbrB/MazE/SpoVT family DNA-binding domain-containing protein</fullName>
    </submittedName>
</protein>
<dbReference type="InterPro" id="IPR007159">
    <property type="entry name" value="SpoVT-AbrB_dom"/>
</dbReference>
<evidence type="ECO:0000313" key="3">
    <source>
        <dbReference type="Proteomes" id="UP001596001"/>
    </source>
</evidence>
<reference evidence="3" key="1">
    <citation type="journal article" date="2019" name="Int. J. Syst. Evol. Microbiol.">
        <title>The Global Catalogue of Microorganisms (GCM) 10K type strain sequencing project: providing services to taxonomists for standard genome sequencing and annotation.</title>
        <authorList>
            <consortium name="The Broad Institute Genomics Platform"/>
            <consortium name="The Broad Institute Genome Sequencing Center for Infectious Disease"/>
            <person name="Wu L."/>
            <person name="Ma J."/>
        </authorList>
    </citation>
    <scope>NUCLEOTIDE SEQUENCE [LARGE SCALE GENOMIC DNA]</scope>
    <source>
        <strain evidence="3">CCUG 49452</strain>
    </source>
</reference>
<dbReference type="GO" id="GO:0003677">
    <property type="term" value="F:DNA binding"/>
    <property type="evidence" value="ECO:0007669"/>
    <property type="project" value="UniProtKB-KW"/>
</dbReference>
<dbReference type="SMART" id="SM00966">
    <property type="entry name" value="SpoVT_AbrB"/>
    <property type="match status" value="1"/>
</dbReference>
<dbReference type="PANTHER" id="PTHR40516">
    <property type="entry name" value="ANTITOXIN CHPS-RELATED"/>
    <property type="match status" value="1"/>
</dbReference>
<keyword evidence="3" id="KW-1185">Reference proteome</keyword>
<name>A0ABV9QC78_9BURK</name>
<dbReference type="Proteomes" id="UP001596001">
    <property type="component" value="Unassembled WGS sequence"/>
</dbReference>
<evidence type="ECO:0000259" key="1">
    <source>
        <dbReference type="SMART" id="SM00966"/>
    </source>
</evidence>
<gene>
    <name evidence="2" type="ORF">ACFO6X_06765</name>
</gene>
<dbReference type="RefSeq" id="WP_382431352.1">
    <property type="nucleotide sequence ID" value="NZ_JBHSHJ010000004.1"/>
</dbReference>
<dbReference type="PANTHER" id="PTHR40516:SF1">
    <property type="entry name" value="ANTITOXIN CHPS-RELATED"/>
    <property type="match status" value="1"/>
</dbReference>
<dbReference type="Pfam" id="PF04014">
    <property type="entry name" value="MazE_antitoxin"/>
    <property type="match status" value="1"/>
</dbReference>